<evidence type="ECO:0000313" key="3">
    <source>
        <dbReference type="Proteomes" id="UP000001554"/>
    </source>
</evidence>
<feature type="signal peptide" evidence="1">
    <location>
        <begin position="1"/>
        <end position="17"/>
    </location>
</feature>
<proteinExistence type="predicted"/>
<dbReference type="GO" id="GO:0007155">
    <property type="term" value="P:cell adhesion"/>
    <property type="evidence" value="ECO:0007669"/>
    <property type="project" value="InterPro"/>
</dbReference>
<feature type="domain" description="H-type lectin" evidence="2">
    <location>
        <begin position="140"/>
        <end position="201"/>
    </location>
</feature>
<dbReference type="GeneID" id="118412649"/>
<evidence type="ECO:0000256" key="1">
    <source>
        <dbReference type="SAM" id="SignalP"/>
    </source>
</evidence>
<dbReference type="KEGG" id="bfo:118412649"/>
<dbReference type="OMA" id="AWANTIM"/>
<evidence type="ECO:0000313" key="4">
    <source>
        <dbReference type="RefSeq" id="XP_035671541.1"/>
    </source>
</evidence>
<protein>
    <submittedName>
        <fullName evidence="4">Uncharacterized protein LOC118412649</fullName>
    </submittedName>
</protein>
<keyword evidence="1" id="KW-0732">Signal</keyword>
<dbReference type="Pfam" id="PF09458">
    <property type="entry name" value="H_lectin"/>
    <property type="match status" value="1"/>
</dbReference>
<sequence length="203" mass="21887">MFSVILLTIVAFSVVGGASESLDSSDVRRASRNGIDGGLSVSNDASQLVQSGNNNVAGPSMADFLSLQSVLAQLQAEMEAKDQLTLANIQQLQTEMAAKDQRIQDLEQRDYVERCESGDLGTPSHAFTSGNGDRHVDLTATFSRAFRTTPVVTVGLRHVDHFATEIRVSATVQSVSTTSLTVRIGTWVDSRLYAANVYWMACA</sequence>
<dbReference type="Gene3D" id="2.60.40.2080">
    <property type="match status" value="1"/>
</dbReference>
<dbReference type="GO" id="GO:0030246">
    <property type="term" value="F:carbohydrate binding"/>
    <property type="evidence" value="ECO:0007669"/>
    <property type="project" value="InterPro"/>
</dbReference>
<name>A0A9J7MLL1_BRAFL</name>
<dbReference type="SUPFAM" id="SSF141086">
    <property type="entry name" value="Agglutinin HPA-like"/>
    <property type="match status" value="1"/>
</dbReference>
<reference evidence="3" key="1">
    <citation type="journal article" date="2020" name="Nat. Ecol. Evol.">
        <title>Deeply conserved synteny resolves early events in vertebrate evolution.</title>
        <authorList>
            <person name="Simakov O."/>
            <person name="Marletaz F."/>
            <person name="Yue J.X."/>
            <person name="O'Connell B."/>
            <person name="Jenkins J."/>
            <person name="Brandt A."/>
            <person name="Calef R."/>
            <person name="Tung C.H."/>
            <person name="Huang T.K."/>
            <person name="Schmutz J."/>
            <person name="Satoh N."/>
            <person name="Yu J.K."/>
            <person name="Putnam N.H."/>
            <person name="Green R.E."/>
            <person name="Rokhsar D.S."/>
        </authorList>
    </citation>
    <scope>NUCLEOTIDE SEQUENCE [LARGE SCALE GENOMIC DNA]</scope>
    <source>
        <strain evidence="3">S238N-H82</strain>
    </source>
</reference>
<evidence type="ECO:0000259" key="2">
    <source>
        <dbReference type="Pfam" id="PF09458"/>
    </source>
</evidence>
<organism evidence="3 4">
    <name type="scientific">Branchiostoma floridae</name>
    <name type="common">Florida lancelet</name>
    <name type="synonym">Amphioxus</name>
    <dbReference type="NCBI Taxonomy" id="7739"/>
    <lineage>
        <taxon>Eukaryota</taxon>
        <taxon>Metazoa</taxon>
        <taxon>Chordata</taxon>
        <taxon>Cephalochordata</taxon>
        <taxon>Leptocardii</taxon>
        <taxon>Amphioxiformes</taxon>
        <taxon>Branchiostomatidae</taxon>
        <taxon>Branchiostoma</taxon>
    </lineage>
</organism>
<reference evidence="4" key="2">
    <citation type="submission" date="2025-08" db="UniProtKB">
        <authorList>
            <consortium name="RefSeq"/>
        </authorList>
    </citation>
    <scope>IDENTIFICATION</scope>
    <source>
        <strain evidence="4">S238N-H82</strain>
        <tissue evidence="4">Testes</tissue>
    </source>
</reference>
<dbReference type="InterPro" id="IPR037221">
    <property type="entry name" value="H-type_lectin_dom_sf"/>
</dbReference>
<accession>A0A9J7MLL1</accession>
<dbReference type="RefSeq" id="XP_035671541.1">
    <property type="nucleotide sequence ID" value="XM_035815648.1"/>
</dbReference>
<feature type="chain" id="PRO_5039914849" evidence="1">
    <location>
        <begin position="18"/>
        <end position="203"/>
    </location>
</feature>
<keyword evidence="3" id="KW-1185">Reference proteome</keyword>
<gene>
    <name evidence="4" type="primary">LOC118412649</name>
</gene>
<dbReference type="AlphaFoldDB" id="A0A9J7MLL1"/>
<dbReference type="OrthoDB" id="10183179at2759"/>
<dbReference type="InterPro" id="IPR019019">
    <property type="entry name" value="H-type_lectin_domain"/>
</dbReference>
<dbReference type="Proteomes" id="UP000001554">
    <property type="component" value="Chromosome 3"/>
</dbReference>